<dbReference type="InterPro" id="IPR002181">
    <property type="entry name" value="Fibrinogen_a/b/g_C_dom"/>
</dbReference>
<dbReference type="Gene3D" id="3.90.215.10">
    <property type="entry name" value="Gamma Fibrinogen, chain A, domain 1"/>
    <property type="match status" value="2"/>
</dbReference>
<feature type="coiled-coil region" evidence="1">
    <location>
        <begin position="182"/>
        <end position="224"/>
    </location>
</feature>
<evidence type="ECO:0000256" key="1">
    <source>
        <dbReference type="SAM" id="Coils"/>
    </source>
</evidence>
<keyword evidence="2" id="KW-0732">Signal</keyword>
<dbReference type="SUPFAM" id="SSF56496">
    <property type="entry name" value="Fibrinogen C-terminal domain-like"/>
    <property type="match status" value="2"/>
</dbReference>
<keyword evidence="1" id="KW-0175">Coiled coil</keyword>
<dbReference type="SMR" id="A0A0M4ERJ7"/>
<dbReference type="Pfam" id="PF00147">
    <property type="entry name" value="Fibrinogen_C"/>
    <property type="match status" value="2"/>
</dbReference>
<dbReference type="AlphaFoldDB" id="A0A0M4ERJ7"/>
<dbReference type="InterPro" id="IPR050373">
    <property type="entry name" value="Fibrinogen_C-term_domain"/>
</dbReference>
<sequence>MQIFITILLSLIIKLNAVAAIDNDKANPSLTLFKDMEGECNNYCFGIVKPILQQTKQQQFTDLQDKIKDLYTIIKQTERQLAAALIKLGVCEDASKGRATMSDEQLKRRTEQMTELQDKVKQQEQSVRTMESQVQSMSRSLSVCEQSLKHHELQQLQLQDLNVACSNSSGIKDELINTNRALIEKQKAASQAEQIKLELKERRIRELTSQLQQKDKELSSQQIKLANQLAKSKQQADTLVDYTEQLSKCQASSCLGKSTEVHVIRLPGMEPFAVYCDSILADPGWTVIQRRRDGSVNFNRNWTDYRVGFGDLRGEFFIGLDKLHLMLKSQHHELYIYLQDFDDENRYARYDHFLIGSESDFFKIMSLGEYSGTAGDAMTSQKDMKFSTPDPKADYHQCNEYCLSIGTPLVAHLTDCKSQQIDKIQQQENLIRTLQELSNSKDALIAEVDKQVEQLESELKIKSENPDHSQAYSCLSFVNSSDVHTIAIAGHESFEVCCDSKTAGSGWTVIQRRQDGSVSFNRTWSEYREGFGQLNGEFFIGLDKLHLLTNSAPYELYIQLIDYHNEQRYAHYDHFVIGNEADSYSIKSMGKFTGNVTDSMDLWHVNRKFSTPDRDNDLSARHCAAEYLSGWWFDNCYMCNLNGPYLPSCDSLAGIQWRDWTHENLKYVQMMIRPCNLSKFTV</sequence>
<feature type="domain" description="Fibrinogen C-terminal" evidence="3">
    <location>
        <begin position="465"/>
        <end position="676"/>
    </location>
</feature>
<dbReference type="EMBL" id="CP012523">
    <property type="protein sequence ID" value="ALC39520.1"/>
    <property type="molecule type" value="Genomic_DNA"/>
</dbReference>
<feature type="signal peptide" evidence="2">
    <location>
        <begin position="1"/>
        <end position="20"/>
    </location>
</feature>
<dbReference type="InterPro" id="IPR036056">
    <property type="entry name" value="Fibrinogen-like_C"/>
</dbReference>
<dbReference type="InterPro" id="IPR014716">
    <property type="entry name" value="Fibrinogen_a/b/g_C_1"/>
</dbReference>
<accession>A0A0M4ERJ7</accession>
<dbReference type="GO" id="GO:0005615">
    <property type="term" value="C:extracellular space"/>
    <property type="evidence" value="ECO:0007669"/>
    <property type="project" value="TreeGrafter"/>
</dbReference>
<keyword evidence="5" id="KW-1185">Reference proteome</keyword>
<feature type="coiled-coil region" evidence="1">
    <location>
        <begin position="106"/>
        <end position="133"/>
    </location>
</feature>
<evidence type="ECO:0000313" key="4">
    <source>
        <dbReference type="EMBL" id="ALC39520.1"/>
    </source>
</evidence>
<dbReference type="PROSITE" id="PS51406">
    <property type="entry name" value="FIBRINOGEN_C_2"/>
    <property type="match status" value="2"/>
</dbReference>
<dbReference type="PANTHER" id="PTHR19143:SF327">
    <property type="entry name" value="FI21813P1-RELATED"/>
    <property type="match status" value="1"/>
</dbReference>
<proteinExistence type="predicted"/>
<reference evidence="4 5" key="1">
    <citation type="submission" date="2015-08" db="EMBL/GenBank/DDBJ databases">
        <title>Ancestral chromatin configuration constrains chromatin evolution on differentiating sex chromosomes in Drosophila.</title>
        <authorList>
            <person name="Zhou Q."/>
            <person name="Bachtrog D."/>
        </authorList>
    </citation>
    <scope>NUCLEOTIDE SEQUENCE [LARGE SCALE GENOMIC DNA]</scope>
    <source>
        <tissue evidence="4">Whole larvae</tissue>
    </source>
</reference>
<evidence type="ECO:0000256" key="2">
    <source>
        <dbReference type="SAM" id="SignalP"/>
    </source>
</evidence>
<dbReference type="SMART" id="SM00186">
    <property type="entry name" value="FBG"/>
    <property type="match status" value="2"/>
</dbReference>
<dbReference type="PANTHER" id="PTHR19143">
    <property type="entry name" value="FIBRINOGEN/TENASCIN/ANGIOPOEITIN"/>
    <property type="match status" value="1"/>
</dbReference>
<dbReference type="OrthoDB" id="6145874at2759"/>
<name>A0A0M4ERJ7_DROBS</name>
<dbReference type="Proteomes" id="UP000494163">
    <property type="component" value="Chromosome 2L"/>
</dbReference>
<evidence type="ECO:0000313" key="5">
    <source>
        <dbReference type="Proteomes" id="UP000494163"/>
    </source>
</evidence>
<feature type="chain" id="PRO_5005793658" evidence="2">
    <location>
        <begin position="21"/>
        <end position="682"/>
    </location>
</feature>
<feature type="coiled-coil region" evidence="1">
    <location>
        <begin position="417"/>
        <end position="465"/>
    </location>
</feature>
<gene>
    <name evidence="4" type="ORF">Dbus_chr2Lg1605</name>
</gene>
<evidence type="ECO:0000259" key="3">
    <source>
        <dbReference type="PROSITE" id="PS51406"/>
    </source>
</evidence>
<feature type="domain" description="Fibrinogen C-terminal" evidence="3">
    <location>
        <begin position="245"/>
        <end position="402"/>
    </location>
</feature>
<dbReference type="CDD" id="cd00087">
    <property type="entry name" value="FReD"/>
    <property type="match status" value="2"/>
</dbReference>
<dbReference type="OMA" id="IKLEMIN"/>
<organism evidence="4 5">
    <name type="scientific">Drosophila busckii</name>
    <name type="common">Fruit fly</name>
    <dbReference type="NCBI Taxonomy" id="30019"/>
    <lineage>
        <taxon>Eukaryota</taxon>
        <taxon>Metazoa</taxon>
        <taxon>Ecdysozoa</taxon>
        <taxon>Arthropoda</taxon>
        <taxon>Hexapoda</taxon>
        <taxon>Insecta</taxon>
        <taxon>Pterygota</taxon>
        <taxon>Neoptera</taxon>
        <taxon>Endopterygota</taxon>
        <taxon>Diptera</taxon>
        <taxon>Brachycera</taxon>
        <taxon>Muscomorpha</taxon>
        <taxon>Ephydroidea</taxon>
        <taxon>Drosophilidae</taxon>
        <taxon>Drosophila</taxon>
    </lineage>
</organism>
<protein>
    <submittedName>
        <fullName evidence="4">CG6788</fullName>
    </submittedName>
</protein>